<dbReference type="InterPro" id="IPR015797">
    <property type="entry name" value="NUDIX_hydrolase-like_dom_sf"/>
</dbReference>
<dbReference type="STRING" id="1089553.Tph_c13920"/>
<evidence type="ECO:0008006" key="3">
    <source>
        <dbReference type="Google" id="ProtNLM"/>
    </source>
</evidence>
<gene>
    <name evidence="1" type="ordered locus">Tph_c13920</name>
</gene>
<sequence length="198" mass="23601">MQEKILVIPRTALGKKRFFQGFLRDENAAFLKHILNESFFTGRDQAEYDRRYKQLINYIVVRHRDRIFIYQRIKETKEKRLLNKYSFGLGGHINPAPLNDFRELINFNFKRELREEIFFKGHYSYRYLGLLNDENTDVGRYHIGIVFFVSCSSQLITVREKNKLSGGLIPAERLDFYRPLLETWSALLLPEITCLLKQ</sequence>
<protein>
    <recommendedName>
        <fullName evidence="3">NUDIX hydrolase</fullName>
    </recommendedName>
</protein>
<dbReference type="KEGG" id="tpz:Tph_c13920"/>
<dbReference type="RefSeq" id="WP_015050488.1">
    <property type="nucleotide sequence ID" value="NC_018870.1"/>
</dbReference>
<organism evidence="1 2">
    <name type="scientific">Thermacetogenium phaeum (strain ATCC BAA-254 / DSM 26808 / PB)</name>
    <dbReference type="NCBI Taxonomy" id="1089553"/>
    <lineage>
        <taxon>Bacteria</taxon>
        <taxon>Bacillati</taxon>
        <taxon>Bacillota</taxon>
        <taxon>Clostridia</taxon>
        <taxon>Thermoanaerobacterales</taxon>
        <taxon>Thermoanaerobacteraceae</taxon>
        <taxon>Thermacetogenium</taxon>
    </lineage>
</organism>
<reference evidence="1 2" key="1">
    <citation type="journal article" date="2012" name="BMC Genomics">
        <title>Genome-guided analysis of physiological and morphological traits of the fermentative acetate oxidizer Thermacetogenium phaeum.</title>
        <authorList>
            <person name="Oehler D."/>
            <person name="Poehlein A."/>
            <person name="Leimbach A."/>
            <person name="Muller N."/>
            <person name="Daniel R."/>
            <person name="Gottschalk G."/>
            <person name="Schink B."/>
        </authorList>
    </citation>
    <scope>NUCLEOTIDE SEQUENCE [LARGE SCALE GENOMIC DNA]</scope>
    <source>
        <strain evidence="2">ATCC BAA-254 / DSM 26808 / PB</strain>
    </source>
</reference>
<evidence type="ECO:0000313" key="1">
    <source>
        <dbReference type="EMBL" id="AFV11608.1"/>
    </source>
</evidence>
<dbReference type="AlphaFoldDB" id="K4LFG9"/>
<dbReference type="OrthoDB" id="6398375at2"/>
<dbReference type="Gene3D" id="3.90.79.10">
    <property type="entry name" value="Nucleoside Triphosphate Pyrophosphohydrolase"/>
    <property type="match status" value="1"/>
</dbReference>
<evidence type="ECO:0000313" key="2">
    <source>
        <dbReference type="Proteomes" id="UP000000467"/>
    </source>
</evidence>
<name>K4LFG9_THEPS</name>
<dbReference type="SUPFAM" id="SSF55811">
    <property type="entry name" value="Nudix"/>
    <property type="match status" value="1"/>
</dbReference>
<proteinExistence type="predicted"/>
<dbReference type="eggNOG" id="COG4112">
    <property type="taxonomic scope" value="Bacteria"/>
</dbReference>
<accession>K4LFG9</accession>
<dbReference type="Proteomes" id="UP000000467">
    <property type="component" value="Chromosome"/>
</dbReference>
<dbReference type="HOGENOM" id="CLU_115729_0_0_9"/>
<keyword evidence="2" id="KW-1185">Reference proteome</keyword>
<dbReference type="EMBL" id="CP003732">
    <property type="protein sequence ID" value="AFV11608.1"/>
    <property type="molecule type" value="Genomic_DNA"/>
</dbReference>